<gene>
    <name evidence="3" type="ORF">BG262_08220</name>
</gene>
<evidence type="ECO:0000259" key="2">
    <source>
        <dbReference type="PROSITE" id="PS51819"/>
    </source>
</evidence>
<dbReference type="Pfam" id="PF00903">
    <property type="entry name" value="Glyoxalase"/>
    <property type="match status" value="1"/>
</dbReference>
<dbReference type="Gene3D" id="3.10.180.10">
    <property type="entry name" value="2,3-Dihydroxybiphenyl 1,2-Dioxygenase, domain 1"/>
    <property type="match status" value="1"/>
</dbReference>
<dbReference type="PANTHER" id="PTHR36113">
    <property type="entry name" value="LYASE, PUTATIVE-RELATED-RELATED"/>
    <property type="match status" value="1"/>
</dbReference>
<keyword evidence="4" id="KW-1185">Reference proteome</keyword>
<reference evidence="4" key="1">
    <citation type="submission" date="2016-09" db="EMBL/GenBank/DDBJ databases">
        <title>Draft genome sequence of a novel species of the family Streptococcaceae isolated from flowers.</title>
        <authorList>
            <person name="Chuah L.-O."/>
            <person name="Yap K.-P."/>
            <person name="Thong K.L."/>
            <person name="Liong M.T."/>
            <person name="Ahmad R."/>
            <person name="Rusul G."/>
        </authorList>
    </citation>
    <scope>NUCLEOTIDE SEQUENCE [LARGE SCALE GENOMIC DNA]</scope>
    <source>
        <strain evidence="4">HibF3</strain>
    </source>
</reference>
<comment type="caution">
    <text evidence="3">The sequence shown here is derived from an EMBL/GenBank/DDBJ whole genome shotgun (WGS) entry which is preliminary data.</text>
</comment>
<feature type="domain" description="VOC" evidence="2">
    <location>
        <begin position="1"/>
        <end position="125"/>
    </location>
</feature>
<keyword evidence="1" id="KW-0479">Metal-binding</keyword>
<dbReference type="PANTHER" id="PTHR36113:SF6">
    <property type="entry name" value="FOSFOMYCIN RESISTANCE PROTEIN FOSX"/>
    <property type="match status" value="1"/>
</dbReference>
<dbReference type="EMBL" id="MKIQ01000003">
    <property type="protein sequence ID" value="OFI47680.1"/>
    <property type="molecule type" value="Genomic_DNA"/>
</dbReference>
<evidence type="ECO:0000256" key="1">
    <source>
        <dbReference type="ARBA" id="ARBA00022723"/>
    </source>
</evidence>
<dbReference type="Proteomes" id="UP000177273">
    <property type="component" value="Unassembled WGS sequence"/>
</dbReference>
<dbReference type="InterPro" id="IPR051332">
    <property type="entry name" value="Fosfomycin_Res_Enzymes"/>
</dbReference>
<dbReference type="PROSITE" id="PS51819">
    <property type="entry name" value="VOC"/>
    <property type="match status" value="1"/>
</dbReference>
<dbReference type="RefSeq" id="WP_070787078.1">
    <property type="nucleotide sequence ID" value="NZ_MKIQ01000003.1"/>
</dbReference>
<organism evidence="3 4">
    <name type="scientific">Floricoccus penangensis</name>
    <dbReference type="NCBI Taxonomy" id="1859475"/>
    <lineage>
        <taxon>Bacteria</taxon>
        <taxon>Bacillati</taxon>
        <taxon>Bacillota</taxon>
        <taxon>Bacilli</taxon>
        <taxon>Lactobacillales</taxon>
        <taxon>Streptococcaceae</taxon>
        <taxon>Floricoccus</taxon>
    </lineage>
</organism>
<dbReference type="InterPro" id="IPR004360">
    <property type="entry name" value="Glyas_Fos-R_dOase_dom"/>
</dbReference>
<proteinExistence type="predicted"/>
<dbReference type="InterPro" id="IPR029068">
    <property type="entry name" value="Glyas_Bleomycin-R_OHBP_Dase"/>
</dbReference>
<dbReference type="SUPFAM" id="SSF54593">
    <property type="entry name" value="Glyoxalase/Bleomycin resistance protein/Dihydroxybiphenyl dioxygenase"/>
    <property type="match status" value="1"/>
</dbReference>
<name>A0A9Q5JI12_9LACT</name>
<accession>A0A9Q5JI12</accession>
<evidence type="ECO:0000313" key="3">
    <source>
        <dbReference type="EMBL" id="OFI47680.1"/>
    </source>
</evidence>
<protein>
    <recommendedName>
        <fullName evidence="2">VOC domain-containing protein</fullName>
    </recommendedName>
</protein>
<sequence>MDHIEIYVSDLMKTKDFYEFLLVGNLSFEIYQEWSEGISYRKNGFYIVFVQSKNLNVKYNRTNVGLNHLAFKIDSHVQLEVLRNKCISKNIVLLYDEKYPHAGGQDHYALFLEDPDRIKIEIVVE</sequence>
<dbReference type="InterPro" id="IPR037523">
    <property type="entry name" value="VOC_core"/>
</dbReference>
<dbReference type="OrthoDB" id="5296884at2"/>
<dbReference type="GO" id="GO:0046872">
    <property type="term" value="F:metal ion binding"/>
    <property type="evidence" value="ECO:0007669"/>
    <property type="project" value="UniProtKB-KW"/>
</dbReference>
<dbReference type="AlphaFoldDB" id="A0A9Q5JI12"/>
<evidence type="ECO:0000313" key="4">
    <source>
        <dbReference type="Proteomes" id="UP000177273"/>
    </source>
</evidence>